<name>A0A829HK72_9GAMM</name>
<dbReference type="PANTHER" id="PTHR18919">
    <property type="entry name" value="ACETYL-COA C-ACYLTRANSFERASE"/>
    <property type="match status" value="1"/>
</dbReference>
<comment type="function">
    <text evidence="1">Catalyzes thiolytic cleavage of beta-ketoadipyl-CoA to succinyl-CoA and acetyl-CoA.</text>
</comment>
<keyword evidence="7 10" id="KW-0012">Acyltransferase</keyword>
<dbReference type="InterPro" id="IPR016039">
    <property type="entry name" value="Thiolase-like"/>
</dbReference>
<protein>
    <recommendedName>
        <fullName evidence="5">Beta-ketoadipyl-CoA thiolase</fullName>
        <ecNumber evidence="4">2.3.1.174</ecNumber>
    </recommendedName>
    <alternativeName>
        <fullName evidence="8">3-oxoadipyl-CoA thiolase</fullName>
    </alternativeName>
</protein>
<proteinExistence type="inferred from homology"/>
<evidence type="ECO:0000256" key="5">
    <source>
        <dbReference type="ARBA" id="ARBA00016181"/>
    </source>
</evidence>
<sequence length="391" mass="40766">MTDIVIVNGARTAMGGFQGALSGVTAPELGAVTIKEAIARSGLQPTDVEEVIMGCVLPAGLKQGPARQAMRKAGLPDSTGAVTINKLCGSGMKAVMQAADMIKAGSAEIVVAGGMESMTNAPYVLPKARAGYRMGHGEIKDHMFLDGLEDAETGRLMGSFAQDMANKRSYTREQMDDFAIRSLQRAQKAITEGYFKDEIVPVTVSTRKGDVVVDQDEQPLSAKIDKIPSLKPAFAKDGTITAANASSISDGASALVLTSSEVAAQRGLKPLAKILATASNSQHPSEFTIAPVGAIEKVLKKAGWDAQDVDLWEINEAFAMVTMCPIDDFKLDAEKVNINGGACALGHPVGSTGSRIILTLIHALKRTGGKKGVAALCIGGGEATAVAIELI</sequence>
<dbReference type="InterPro" id="IPR002155">
    <property type="entry name" value="Thiolase"/>
</dbReference>
<evidence type="ECO:0000256" key="1">
    <source>
        <dbReference type="ARBA" id="ARBA00003720"/>
    </source>
</evidence>
<evidence type="ECO:0000313" key="13">
    <source>
        <dbReference type="EMBL" id="EPF92474.1"/>
    </source>
</evidence>
<dbReference type="InterPro" id="IPR020616">
    <property type="entry name" value="Thiolase_N"/>
</dbReference>
<evidence type="ECO:0000256" key="10">
    <source>
        <dbReference type="RuleBase" id="RU003557"/>
    </source>
</evidence>
<dbReference type="PROSITE" id="PS00099">
    <property type="entry name" value="THIOLASE_3"/>
    <property type="match status" value="1"/>
</dbReference>
<dbReference type="InterPro" id="IPR020615">
    <property type="entry name" value="Thiolase_acyl_enz_int_AS"/>
</dbReference>
<evidence type="ECO:0000256" key="7">
    <source>
        <dbReference type="ARBA" id="ARBA00023315"/>
    </source>
</evidence>
<dbReference type="PIRSF" id="PIRSF000429">
    <property type="entry name" value="Ac-CoA_Ac_transf"/>
    <property type="match status" value="1"/>
</dbReference>
<dbReference type="EC" id="2.3.1.174" evidence="4"/>
<evidence type="ECO:0000259" key="12">
    <source>
        <dbReference type="Pfam" id="PF02803"/>
    </source>
</evidence>
<feature type="domain" description="Thiolase N-terminal" evidence="11">
    <location>
        <begin position="4"/>
        <end position="260"/>
    </location>
</feature>
<comment type="pathway">
    <text evidence="2">Aromatic compound metabolism; beta-ketoadipate pathway; acetyl-CoA and succinyl-CoA from 3-oxoadipate: step 2/2.</text>
</comment>
<dbReference type="GO" id="GO:0044281">
    <property type="term" value="P:small molecule metabolic process"/>
    <property type="evidence" value="ECO:0007669"/>
    <property type="project" value="UniProtKB-ARBA"/>
</dbReference>
<feature type="active site" description="Acyl-thioester intermediate" evidence="9">
    <location>
        <position position="88"/>
    </location>
</feature>
<dbReference type="CDD" id="cd00751">
    <property type="entry name" value="thiolase"/>
    <property type="match status" value="1"/>
</dbReference>
<evidence type="ECO:0000259" key="11">
    <source>
        <dbReference type="Pfam" id="PF00108"/>
    </source>
</evidence>
<comment type="caution">
    <text evidence="13">The sequence shown here is derived from an EMBL/GenBank/DDBJ whole genome shotgun (WGS) entry which is preliminary data.</text>
</comment>
<dbReference type="NCBIfam" id="TIGR01930">
    <property type="entry name" value="AcCoA-C-Actrans"/>
    <property type="match status" value="1"/>
</dbReference>
<evidence type="ECO:0000256" key="6">
    <source>
        <dbReference type="ARBA" id="ARBA00022679"/>
    </source>
</evidence>
<dbReference type="PANTHER" id="PTHR18919:SF164">
    <property type="entry name" value="ACETYL-COA ACETYLTRANSFERASE"/>
    <property type="match status" value="1"/>
</dbReference>
<evidence type="ECO:0000313" key="14">
    <source>
        <dbReference type="Proteomes" id="UP000014523"/>
    </source>
</evidence>
<dbReference type="RefSeq" id="WP_016540616.1">
    <property type="nucleotide sequence ID" value="NZ_ASQH01000004.1"/>
</dbReference>
<dbReference type="Gene3D" id="3.40.47.10">
    <property type="match status" value="2"/>
</dbReference>
<organism evidence="13 14">
    <name type="scientific">Acinetobacter gyllenbergii CIP 110306 = MTCC 11365</name>
    <dbReference type="NCBI Taxonomy" id="1217657"/>
    <lineage>
        <taxon>Bacteria</taxon>
        <taxon>Pseudomonadati</taxon>
        <taxon>Pseudomonadota</taxon>
        <taxon>Gammaproteobacteria</taxon>
        <taxon>Moraxellales</taxon>
        <taxon>Moraxellaceae</taxon>
        <taxon>Acinetobacter</taxon>
    </lineage>
</organism>
<evidence type="ECO:0000256" key="4">
    <source>
        <dbReference type="ARBA" id="ARBA00012233"/>
    </source>
</evidence>
<dbReference type="Pfam" id="PF00108">
    <property type="entry name" value="Thiolase_N"/>
    <property type="match status" value="1"/>
</dbReference>
<dbReference type="Pfam" id="PF02803">
    <property type="entry name" value="Thiolase_C"/>
    <property type="match status" value="1"/>
</dbReference>
<dbReference type="GO" id="GO:0033812">
    <property type="term" value="F:3-oxoadipyl-CoA thiolase activity"/>
    <property type="evidence" value="ECO:0007669"/>
    <property type="project" value="UniProtKB-EC"/>
</dbReference>
<keyword evidence="14" id="KW-1185">Reference proteome</keyword>
<accession>A0A829HK72</accession>
<dbReference type="InterPro" id="IPR020610">
    <property type="entry name" value="Thiolase_AS"/>
</dbReference>
<evidence type="ECO:0000256" key="8">
    <source>
        <dbReference type="ARBA" id="ARBA00041222"/>
    </source>
</evidence>
<dbReference type="Proteomes" id="UP000014523">
    <property type="component" value="Unassembled WGS sequence"/>
</dbReference>
<feature type="active site" description="Proton acceptor" evidence="9">
    <location>
        <position position="377"/>
    </location>
</feature>
<dbReference type="InterPro" id="IPR020617">
    <property type="entry name" value="Thiolase_C"/>
</dbReference>
<comment type="similarity">
    <text evidence="3 10">Belongs to the thiolase-like superfamily. Thiolase family.</text>
</comment>
<dbReference type="PROSITE" id="PS00098">
    <property type="entry name" value="THIOLASE_1"/>
    <property type="match status" value="1"/>
</dbReference>
<reference evidence="13 14" key="1">
    <citation type="submission" date="2013-06" db="EMBL/GenBank/DDBJ databases">
        <title>The Genome Sequence of Acinetobacter gyllenbergii CIP 110306.</title>
        <authorList>
            <consortium name="The Broad Institute Genome Sequencing Platform"/>
            <consortium name="The Broad Institute Genome Sequencing Center for Infectious Disease"/>
            <person name="Cerqueira G."/>
            <person name="Feldgarden M."/>
            <person name="Courvalin P."/>
            <person name="Perichon B."/>
            <person name="Grillot-Courvalin C."/>
            <person name="Clermont D."/>
            <person name="Rocha E."/>
            <person name="Yoon E.-J."/>
            <person name="Nemec A."/>
            <person name="Young S.K."/>
            <person name="Zeng Q."/>
            <person name="Gargeya S."/>
            <person name="Fitzgerald M."/>
            <person name="Abouelleil A."/>
            <person name="Alvarado L."/>
            <person name="Berlin A.M."/>
            <person name="Chapman S.B."/>
            <person name="Dewar J."/>
            <person name="Goldberg J."/>
            <person name="Griggs A."/>
            <person name="Gujja S."/>
            <person name="Hansen M."/>
            <person name="Howarth C."/>
            <person name="Imamovic A."/>
            <person name="Larimer J."/>
            <person name="McCowan C."/>
            <person name="Murphy C."/>
            <person name="Pearson M."/>
            <person name="Priest M."/>
            <person name="Roberts A."/>
            <person name="Saif S."/>
            <person name="Shea T."/>
            <person name="Sykes S."/>
            <person name="Wortman J."/>
            <person name="Nusbaum C."/>
            <person name="Birren B."/>
        </authorList>
    </citation>
    <scope>NUCLEOTIDE SEQUENCE [LARGE SCALE GENOMIC DNA]</scope>
    <source>
        <strain evidence="13 14">CIP 110306</strain>
    </source>
</reference>
<dbReference type="GeneID" id="99061825"/>
<feature type="domain" description="Thiolase C-terminal" evidence="12">
    <location>
        <begin position="268"/>
        <end position="389"/>
    </location>
</feature>
<dbReference type="SUPFAM" id="SSF53901">
    <property type="entry name" value="Thiolase-like"/>
    <property type="match status" value="2"/>
</dbReference>
<dbReference type="AlphaFoldDB" id="A0A829HK72"/>
<evidence type="ECO:0000256" key="2">
    <source>
        <dbReference type="ARBA" id="ARBA00005071"/>
    </source>
</evidence>
<gene>
    <name evidence="13" type="ORF">F957_00736</name>
</gene>
<evidence type="ECO:0000256" key="9">
    <source>
        <dbReference type="PIRSR" id="PIRSR000429-1"/>
    </source>
</evidence>
<feature type="active site" description="Proton acceptor" evidence="9">
    <location>
        <position position="347"/>
    </location>
</feature>
<dbReference type="FunFam" id="3.40.47.10:FF:000010">
    <property type="entry name" value="Acetyl-CoA acetyltransferase (Thiolase)"/>
    <property type="match status" value="1"/>
</dbReference>
<evidence type="ECO:0000256" key="3">
    <source>
        <dbReference type="ARBA" id="ARBA00010982"/>
    </source>
</evidence>
<keyword evidence="6 10" id="KW-0808">Transferase</keyword>
<dbReference type="EMBL" id="ATGG01000007">
    <property type="protein sequence ID" value="EPF92474.1"/>
    <property type="molecule type" value="Genomic_DNA"/>
</dbReference>